<feature type="coiled-coil region" evidence="2">
    <location>
        <begin position="237"/>
        <end position="264"/>
    </location>
</feature>
<proteinExistence type="predicted"/>
<dbReference type="EMBL" id="JPKZ01000509">
    <property type="protein sequence ID" value="KHN86894.1"/>
    <property type="molecule type" value="Genomic_DNA"/>
</dbReference>
<dbReference type="PANTHER" id="PTHR15157:SF5">
    <property type="entry name" value="UV RADIATION RESISTANCE-ASSOCIATED GENE PROTEIN"/>
    <property type="match status" value="1"/>
</dbReference>
<name>A0A0B2VZP3_TOXCA</name>
<feature type="coiled-coil region" evidence="2">
    <location>
        <begin position="24"/>
        <end position="110"/>
    </location>
</feature>
<dbReference type="GO" id="GO:0000149">
    <property type="term" value="F:SNARE binding"/>
    <property type="evidence" value="ECO:0007669"/>
    <property type="project" value="TreeGrafter"/>
</dbReference>
<reference evidence="3 4" key="1">
    <citation type="submission" date="2014-11" db="EMBL/GenBank/DDBJ databases">
        <title>Genetic blueprint of the zoonotic pathogen Toxocara canis.</title>
        <authorList>
            <person name="Zhu X.-Q."/>
            <person name="Korhonen P.K."/>
            <person name="Cai H."/>
            <person name="Young N.D."/>
            <person name="Nejsum P."/>
            <person name="von Samson-Himmelstjerna G."/>
            <person name="Boag P.R."/>
            <person name="Tan P."/>
            <person name="Li Q."/>
            <person name="Min J."/>
            <person name="Yang Y."/>
            <person name="Wang X."/>
            <person name="Fang X."/>
            <person name="Hall R.S."/>
            <person name="Hofmann A."/>
            <person name="Sternberg P.W."/>
            <person name="Jex A.R."/>
            <person name="Gasser R.B."/>
        </authorList>
    </citation>
    <scope>NUCLEOTIDE SEQUENCE [LARGE SCALE GENOMIC DNA]</scope>
    <source>
        <strain evidence="3">PN_DK_2014</strain>
    </source>
</reference>
<dbReference type="Proteomes" id="UP000031036">
    <property type="component" value="Unassembled WGS sequence"/>
</dbReference>
<sequence length="391" mass="43800">MAKTRVRSYSRSSWCRLREVCRVLQETQQRVIDQKDEIDALLLMDAQYRDSVSAVQAQTVVLRSLEMRIERAKCRLMTVRMKLIRVHDDKRNQEVEHEERTAEIKRIDEEVTKRTETLSAIRETISHTASQLVLRQRRMLKDLMDIYLIDVNGVPQNRLLPLPCVCRPAITIAGLHLPDAVASLGHPEAEMASALGHVVHVLILISQILNVPLRFPVNFFASRSTLINPLTAEIFPLYALSKNRDKLEEAVHCLNKNIGQLRCDCGLATRDIGRTLSNLHDLLMHLTVMEYGATVPSENVIKHSLSVPSVRSAESVFISMVQRARCESETKTVLLSPRIDIANKYSRRASVGSQSSALYDSSAIAAVALTNAAEGIAKECISNDINSGLLC</sequence>
<comment type="caution">
    <text evidence="3">The sequence shown here is derived from an EMBL/GenBank/DDBJ whole genome shotgun (WGS) entry which is preliminary data.</text>
</comment>
<dbReference type="STRING" id="6265.A0A0B2VZP3"/>
<gene>
    <name evidence="3" type="primary">UVRAG</name>
    <name evidence="3" type="ORF">Tcan_15090</name>
</gene>
<evidence type="ECO:0000313" key="3">
    <source>
        <dbReference type="EMBL" id="KHN86894.1"/>
    </source>
</evidence>
<evidence type="ECO:0000256" key="1">
    <source>
        <dbReference type="ARBA" id="ARBA00023054"/>
    </source>
</evidence>
<accession>A0A0B2VZP3</accession>
<dbReference type="AlphaFoldDB" id="A0A0B2VZP3"/>
<keyword evidence="1 2" id="KW-0175">Coiled coil</keyword>
<organism evidence="3 4">
    <name type="scientific">Toxocara canis</name>
    <name type="common">Canine roundworm</name>
    <dbReference type="NCBI Taxonomy" id="6265"/>
    <lineage>
        <taxon>Eukaryota</taxon>
        <taxon>Metazoa</taxon>
        <taxon>Ecdysozoa</taxon>
        <taxon>Nematoda</taxon>
        <taxon>Chromadorea</taxon>
        <taxon>Rhabditida</taxon>
        <taxon>Spirurina</taxon>
        <taxon>Ascaridomorpha</taxon>
        <taxon>Ascaridoidea</taxon>
        <taxon>Toxocaridae</taxon>
        <taxon>Toxocara</taxon>
    </lineage>
</organism>
<dbReference type="GO" id="GO:0035493">
    <property type="term" value="P:SNARE complex assembly"/>
    <property type="evidence" value="ECO:0007669"/>
    <property type="project" value="TreeGrafter"/>
</dbReference>
<evidence type="ECO:0000256" key="2">
    <source>
        <dbReference type="SAM" id="Coils"/>
    </source>
</evidence>
<keyword evidence="4" id="KW-1185">Reference proteome</keyword>
<dbReference type="OMA" id="WRRRKMV"/>
<evidence type="ECO:0000313" key="4">
    <source>
        <dbReference type="Proteomes" id="UP000031036"/>
    </source>
</evidence>
<dbReference type="OrthoDB" id="72772at2759"/>
<protein>
    <submittedName>
        <fullName evidence="3">UV radiation resistance-associated protein</fullName>
    </submittedName>
</protein>
<dbReference type="GO" id="GO:0000323">
    <property type="term" value="C:lytic vacuole"/>
    <property type="evidence" value="ECO:0007669"/>
    <property type="project" value="TreeGrafter"/>
</dbReference>
<dbReference type="PANTHER" id="PTHR15157">
    <property type="entry name" value="UV RADIATION RESISTANCE-ASSOCIATED GENE PROTEIN"/>
    <property type="match status" value="1"/>
</dbReference>
<dbReference type="GO" id="GO:0005768">
    <property type="term" value="C:endosome"/>
    <property type="evidence" value="ECO:0007669"/>
    <property type="project" value="TreeGrafter"/>
</dbReference>